<dbReference type="GeneID" id="36401055"/>
<dbReference type="EMBL" id="CCYD01000291">
    <property type="protein sequence ID" value="CEG37955.1"/>
    <property type="molecule type" value="Genomic_DNA"/>
</dbReference>
<dbReference type="RefSeq" id="XP_024574324.1">
    <property type="nucleotide sequence ID" value="XM_024723337.1"/>
</dbReference>
<evidence type="ECO:0000313" key="2">
    <source>
        <dbReference type="Proteomes" id="UP000054928"/>
    </source>
</evidence>
<name>A0A0N7L483_PLAHL</name>
<accession>A0A0N7L483</accession>
<reference evidence="2" key="1">
    <citation type="submission" date="2014-09" db="EMBL/GenBank/DDBJ databases">
        <authorList>
            <person name="Sharma Rahul"/>
            <person name="Thines Marco"/>
        </authorList>
    </citation>
    <scope>NUCLEOTIDE SEQUENCE [LARGE SCALE GENOMIC DNA]</scope>
</reference>
<dbReference type="Proteomes" id="UP000054928">
    <property type="component" value="Unassembled WGS sequence"/>
</dbReference>
<sequence length="93" mass="10207">MGSEKAFKNLGACTALAGVLWAVPVLAHASKYCIYRLAGTSHHRDSDLLRLPYYLNRTVDVESNVEYNIQVVGTGQGTEGKPLKCQMYWASAT</sequence>
<dbReference type="AlphaFoldDB" id="A0A0N7L483"/>
<organism evidence="1 2">
    <name type="scientific">Plasmopara halstedii</name>
    <name type="common">Downy mildew of sunflower</name>
    <dbReference type="NCBI Taxonomy" id="4781"/>
    <lineage>
        <taxon>Eukaryota</taxon>
        <taxon>Sar</taxon>
        <taxon>Stramenopiles</taxon>
        <taxon>Oomycota</taxon>
        <taxon>Peronosporomycetes</taxon>
        <taxon>Peronosporales</taxon>
        <taxon>Peronosporaceae</taxon>
        <taxon>Plasmopara</taxon>
    </lineage>
</organism>
<protein>
    <submittedName>
        <fullName evidence="1">Uncharacterized protein</fullName>
    </submittedName>
</protein>
<keyword evidence="2" id="KW-1185">Reference proteome</keyword>
<proteinExistence type="predicted"/>
<evidence type="ECO:0000313" key="1">
    <source>
        <dbReference type="EMBL" id="CEG37955.1"/>
    </source>
</evidence>